<protein>
    <submittedName>
        <fullName evidence="1">Uncharacterized protein</fullName>
    </submittedName>
</protein>
<reference evidence="2" key="1">
    <citation type="journal article" date="2012" name="Science">
        <title>The Paleozoic origin of enzymatic lignin decomposition reconstructed from 31 fungal genomes.</title>
        <authorList>
            <person name="Floudas D."/>
            <person name="Binder M."/>
            <person name="Riley R."/>
            <person name="Barry K."/>
            <person name="Blanchette R.A."/>
            <person name="Henrissat B."/>
            <person name="Martinez A.T."/>
            <person name="Otillar R."/>
            <person name="Spatafora J.W."/>
            <person name="Yadav J.S."/>
            <person name="Aerts A."/>
            <person name="Benoit I."/>
            <person name="Boyd A."/>
            <person name="Carlson A."/>
            <person name="Copeland A."/>
            <person name="Coutinho P.M."/>
            <person name="de Vries R.P."/>
            <person name="Ferreira P."/>
            <person name="Findley K."/>
            <person name="Foster B."/>
            <person name="Gaskell J."/>
            <person name="Glotzer D."/>
            <person name="Gorecki P."/>
            <person name="Heitman J."/>
            <person name="Hesse C."/>
            <person name="Hori C."/>
            <person name="Igarashi K."/>
            <person name="Jurgens J.A."/>
            <person name="Kallen N."/>
            <person name="Kersten P."/>
            <person name="Kohler A."/>
            <person name="Kuees U."/>
            <person name="Kumar T.K.A."/>
            <person name="Kuo A."/>
            <person name="LaButti K."/>
            <person name="Larrondo L.F."/>
            <person name="Lindquist E."/>
            <person name="Ling A."/>
            <person name="Lombard V."/>
            <person name="Lucas S."/>
            <person name="Lundell T."/>
            <person name="Martin R."/>
            <person name="McLaughlin D.J."/>
            <person name="Morgenstern I."/>
            <person name="Morin E."/>
            <person name="Murat C."/>
            <person name="Nagy L.G."/>
            <person name="Nolan M."/>
            <person name="Ohm R.A."/>
            <person name="Patyshakuliyeva A."/>
            <person name="Rokas A."/>
            <person name="Ruiz-Duenas F.J."/>
            <person name="Sabat G."/>
            <person name="Salamov A."/>
            <person name="Samejima M."/>
            <person name="Schmutz J."/>
            <person name="Slot J.C."/>
            <person name="St John F."/>
            <person name="Stenlid J."/>
            <person name="Sun H."/>
            <person name="Sun S."/>
            <person name="Syed K."/>
            <person name="Tsang A."/>
            <person name="Wiebenga A."/>
            <person name="Young D."/>
            <person name="Pisabarro A."/>
            <person name="Eastwood D.C."/>
            <person name="Martin F."/>
            <person name="Cullen D."/>
            <person name="Grigoriev I.V."/>
            <person name="Hibbett D.S."/>
        </authorList>
    </citation>
    <scope>NUCLEOTIDE SEQUENCE [LARGE SCALE GENOMIC DNA]</scope>
    <source>
        <strain evidence="2">RWD-64-598 SS2</strain>
    </source>
</reference>
<dbReference type="RefSeq" id="XP_007774929.1">
    <property type="nucleotide sequence ID" value="XM_007776739.1"/>
</dbReference>
<accession>A0A5M3M7N9</accession>
<dbReference type="GeneID" id="19204137"/>
<dbReference type="Proteomes" id="UP000053558">
    <property type="component" value="Unassembled WGS sequence"/>
</dbReference>
<dbReference type="KEGG" id="cput:CONPUDRAFT_159637"/>
<evidence type="ECO:0000313" key="2">
    <source>
        <dbReference type="Proteomes" id="UP000053558"/>
    </source>
</evidence>
<evidence type="ECO:0000313" key="1">
    <source>
        <dbReference type="EMBL" id="EIW74864.1"/>
    </source>
</evidence>
<comment type="caution">
    <text evidence="1">The sequence shown here is derived from an EMBL/GenBank/DDBJ whole genome shotgun (WGS) entry which is preliminary data.</text>
</comment>
<dbReference type="EMBL" id="JH711590">
    <property type="protein sequence ID" value="EIW74864.1"/>
    <property type="molecule type" value="Genomic_DNA"/>
</dbReference>
<name>A0A5M3M7N9_CONPW</name>
<dbReference type="AlphaFoldDB" id="A0A5M3M7N9"/>
<organism evidence="1 2">
    <name type="scientific">Coniophora puteana (strain RWD-64-598)</name>
    <name type="common">Brown rot fungus</name>
    <dbReference type="NCBI Taxonomy" id="741705"/>
    <lineage>
        <taxon>Eukaryota</taxon>
        <taxon>Fungi</taxon>
        <taxon>Dikarya</taxon>
        <taxon>Basidiomycota</taxon>
        <taxon>Agaricomycotina</taxon>
        <taxon>Agaricomycetes</taxon>
        <taxon>Agaricomycetidae</taxon>
        <taxon>Boletales</taxon>
        <taxon>Coniophorineae</taxon>
        <taxon>Coniophoraceae</taxon>
        <taxon>Coniophora</taxon>
    </lineage>
</organism>
<sequence length="249" mass="27810">MDPLANMLSGIVLRENTCSDNEQIAESRPYNLPDKLCGQPTPEVLAITVGFIRDGRGEFAWDLFSRFMYVICGEPTGYPENLPPVDSFPLLTVWHPSHLPGGSKVHFYIGSNDVQASTVRLAAAMFLFTREHLHLALPEPEGTLASNTDSMFNNGMNNLINAIHVTYNGDHFMTGTIFCSDRLKTWEEGLLSPRQQHQSPSAFRYEGNGVLCNEAFLRYATYTTDIYVQETVQSAWSYFVERIAGEGAS</sequence>
<proteinExistence type="predicted"/>
<keyword evidence="2" id="KW-1185">Reference proteome</keyword>
<gene>
    <name evidence="1" type="ORF">CONPUDRAFT_159637</name>
</gene>